<accession>A0A928BRT2</accession>
<dbReference type="SUPFAM" id="SSF47336">
    <property type="entry name" value="ACP-like"/>
    <property type="match status" value="3"/>
</dbReference>
<feature type="domain" description="Carrier" evidence="1">
    <location>
        <begin position="2490"/>
        <end position="2564"/>
    </location>
</feature>
<dbReference type="FunFam" id="3.40.50.980:FF:000001">
    <property type="entry name" value="Non-ribosomal peptide synthetase"/>
    <property type="match status" value="1"/>
</dbReference>
<dbReference type="GO" id="GO:0005737">
    <property type="term" value="C:cytoplasm"/>
    <property type="evidence" value="ECO:0007669"/>
    <property type="project" value="TreeGrafter"/>
</dbReference>
<dbReference type="InterPro" id="IPR000873">
    <property type="entry name" value="AMP-dep_synth/lig_dom"/>
</dbReference>
<dbReference type="SUPFAM" id="SSF53474">
    <property type="entry name" value="alpha/beta-Hydrolases"/>
    <property type="match status" value="1"/>
</dbReference>
<dbReference type="SUPFAM" id="SSF56801">
    <property type="entry name" value="Acetyl-CoA synthetase-like"/>
    <property type="match status" value="3"/>
</dbReference>
<sequence>MTQLKTAKFILRLLDSFKTNEDKVAVVDQNGQRQTTYKELFTMACRVAGYLQKKNYQPHSFIGICLPTSMEYVASEIGIWLAGHAIVPMGDKYPKDRIEYIMHHCESPLLINDEVIQAMMKTEPTENYILPNEEDINALFYTSGSTGTPKGVLHNFRSLGSPVPLDELLAEQDLYIMGVTMPLFFIASRSLFCVIYRGGCIHLINSEVVKDIHQLENYLAQHCIEFTFLPPSVLANFQSKSPDLKLVMTGAERLSNIYFEDFKLINHYGQTETCGAGATFVVDKSYKTTPIGKPGKHVEYCIMDEEGNEVPQGEEGEFCLKGNLAVGYYKDPISTEKLFKYGWLHTGDIVRQLPDGNLVYVERKDWMVKINGQRVEPGEVEMVIKQVSGVKNAIVKGFTTNDRQYLCSYYIATDNVSEDTIREYLLSKLPAYMVPAYFVRMDSFPLLPSGKTNRKALLAPSDKTESIVRPPYTAPTNNVERQLCEAFEKALNIDHVGIDDDFFELGGDSIRVMEVQTLCPELTLSSRLIYVNRTPKKIAEACEHTEQVSYAQQKDYSLSQTQLGIYVECMSQQGNTLYNNAILFRLSDDIDTNRLAHACEAVVEAHPYVKTRLFVDEEGHPRQCRNDEEPYHQQVEIISEAEFMKLKSQLEQPFHLLNDQLFRIRILKTTGSVYLFVDFHHIIFDGTSMQILLQDISSAYENNALQKETWSGFEVAQEEANLRLTESYSMAAEWNKKVFGALDVTSLPIPDNNSEQVSIGENVHLIAIDQETIEQFCRRLGITAQVLTTAAFGYLLGVFTHNREALFATVYNGRNDLKTQRTIAMMVKTIAVHTSWNENTTIREWLQQTKDILLGSMNHDLFSFAELCAFNSHVNSDVLFVYQGGFQTALTLDGHISHPQSLTSNATGKCLFVELLPESQQLQMVIDYQKNRYSEFFIRQFAQCYEQIIRQLTLIGNETIRLIDLPLLTTKEYDQIALLGAGQEMLFDKSETLVSLFCKKAKEQATAPALVFKDKCYSYQELDSITDRLAAFLTDRYHVKPEDTVGVMIDRSDLMVVYPLAIMKMGAAYMPLDYKFPANRLQFMCEDAGVRLILSEGDRVSKALPDFKGEVWTAEQLKNLPEIMTTQVGPQPDQHYVVLYTSGSTGLPKGVVLEQHSIVNFCYWYSKEVGLRTDDRVMAYANFGFDCHMLDLFPALITGSCVYVIPSDMRLDLPLLNNYMEEQGITVAFMTTQVGHLFATTIENHSLRVLTVAGEKLLPMTAPSSYTLYNGYGPTECTVFTSYYRLEGNYQRSLIGRPLPNYQLYVVNSDLQPVPQGAVGELIVLGEGVARGYLHPADKDKGKFTMFRGQRCYKTGDLVRWTNSGDLEYLGRMDNQVKLRGLRIELEEIELRALQYPLINQAIAQVKEIGGVENLCLYYVPKEAGVTIETDELKSFLSEKLVAFMVPTAMMQLDSLPMTPNGKINRKALPVPTITSETRVAPETEKEKQVLELTTEMLKTTQIGVTDNLIYWGLSSLAAMRLSALLQKRFEVYVKMAEIMKRPTVRAIASLLSHASNSSLPVYERRDYYPLMENQRGLYLEWKKNPDTTQYNIPFAYTFEGIDADRMVNALKQVVNAHPYLKSKLIEVDGEVALQRNDQDPVDIKVTELCEEPENAFFQKRVLPFHLLDDQLYRIEVLKTPYKTYLFFDVHHIIFDGLSGKVFLNDLKRAYEGESLKKESCQAYDYALYEQEELQNTEKIKEAESWYDELLAGANPISLPSYLVPDGDDFANIEVSLPSHQIDTFCAVNNITVNSFMHAAFAIFVKRLIKEENPVYLTISSGRDAGANLQQCIGMFVKTMPIVISTELVQGQSTVEFVKKVHKQLQKSYSMDYYPYTKIVARHRVNAELMFIYQDEVGKSSSWESLTQIPLSLDTAKFPISIIITPEVDSYCVTLEYDGKLYNSQGMRHMVNAFRNVVLNMAATVTVRDVELISPDEKSELLELGRGETIEYDQSETFVDLFQRQVALSPDAVAVVDSLGSMTYQELDNQSNILARVFVNQGVVKDDFVGIMLPRCKEFLVAVLGVFKAGGAYVPLDPEYPEAHLSYILDNAQAKLLLSTCSLATKKSFKGKFSDRMLFIDDIDFNSEPVPINNSHPCSLAYMIYTSGSTGKPKGVMMEHKGLCALMKWLVPLEELKQGDKCAEHASFCFDASLFDLFPPLTCGAEVHILSSGLRLDPEGMCRYFGEQRITGMTISTQLGMEMINSYELPLRYMVMGGEKMNQLRKTSVKLINGYGPTEFTVCSSYHIVNQEKDANNIPIGRPVPNSMSVIVDNMGQLVPQGIPGELCLIGRQMSRGYWRQPDQTASQFTACPFLDGVTMYHTGDMARWNEKGELIYLGRTDSQVKFNGFRIELGEIENEMMTYPSVTSAAVVVNNRRDIKTLVGYYCAEASIDPQAIRNHLSTSLPQHMIPQMLMQIDKMPMTPNGKIDKKALLSDEMTSGLNMGEQILPATVDEKKLFEIAKKVLEIDDFGVTDDLTALGLTSLSAIRLADLANREGLSIKVNDILKNRTIRSILINDQAIGKWEGYDVSKPIIVLIQGFTYYKKLEPLICKLCQHYSVFVIEPIDDHYEILFNEKEQSNQDVVKFYLDYLEACMLPSVNVEMFIGHSFGGELAYRCAVRWHEKTGYTSKVCMFDSFANVADIAQEIPIPEIAALTPEEVSDIEEIKEWNRHLRKMQALKDDHDLPVYDGDVLYFQAENLSLQLKTIRINEHEFEKKKQEDLNRWNSIAHHMSIYPIMADHFTMLDERFCDDYVEKINDIVLLHNS</sequence>
<comment type="caution">
    <text evidence="2">The sequence shown here is derived from an EMBL/GenBank/DDBJ whole genome shotgun (WGS) entry which is preliminary data.</text>
</comment>
<dbReference type="Gene3D" id="1.10.1200.10">
    <property type="entry name" value="ACP-like"/>
    <property type="match status" value="3"/>
</dbReference>
<dbReference type="InterPro" id="IPR001242">
    <property type="entry name" value="Condensation_dom"/>
</dbReference>
<evidence type="ECO:0000259" key="1">
    <source>
        <dbReference type="PROSITE" id="PS50075"/>
    </source>
</evidence>
<dbReference type="GO" id="GO:0043041">
    <property type="term" value="P:amino acid activation for nonribosomal peptide biosynthetic process"/>
    <property type="evidence" value="ECO:0007669"/>
    <property type="project" value="TreeGrafter"/>
</dbReference>
<dbReference type="EMBL" id="SUYD01000003">
    <property type="protein sequence ID" value="MBE6265478.1"/>
    <property type="molecule type" value="Genomic_DNA"/>
</dbReference>
<dbReference type="InterPro" id="IPR036736">
    <property type="entry name" value="ACP-like_sf"/>
</dbReference>
<dbReference type="GO" id="GO:0044550">
    <property type="term" value="P:secondary metabolite biosynthetic process"/>
    <property type="evidence" value="ECO:0007669"/>
    <property type="project" value="TreeGrafter"/>
</dbReference>
<gene>
    <name evidence="2" type="ORF">E7102_03255</name>
</gene>
<dbReference type="Gene3D" id="2.30.38.10">
    <property type="entry name" value="Luciferase, Domain 3"/>
    <property type="match status" value="1"/>
</dbReference>
<dbReference type="InterPro" id="IPR009081">
    <property type="entry name" value="PP-bd_ACP"/>
</dbReference>
<dbReference type="Pfam" id="PF00550">
    <property type="entry name" value="PP-binding"/>
    <property type="match status" value="3"/>
</dbReference>
<organism evidence="2 3">
    <name type="scientific">Xylanibacter ruminicola</name>
    <name type="common">Prevotella ruminicola</name>
    <dbReference type="NCBI Taxonomy" id="839"/>
    <lineage>
        <taxon>Bacteria</taxon>
        <taxon>Pseudomonadati</taxon>
        <taxon>Bacteroidota</taxon>
        <taxon>Bacteroidia</taxon>
        <taxon>Bacteroidales</taxon>
        <taxon>Prevotellaceae</taxon>
        <taxon>Xylanibacter</taxon>
    </lineage>
</organism>
<dbReference type="GO" id="GO:0003824">
    <property type="term" value="F:catalytic activity"/>
    <property type="evidence" value="ECO:0007669"/>
    <property type="project" value="InterPro"/>
</dbReference>
<dbReference type="GO" id="GO:0031177">
    <property type="term" value="F:phosphopantetheine binding"/>
    <property type="evidence" value="ECO:0007669"/>
    <property type="project" value="TreeGrafter"/>
</dbReference>
<evidence type="ECO:0000313" key="2">
    <source>
        <dbReference type="EMBL" id="MBE6265478.1"/>
    </source>
</evidence>
<dbReference type="Pfam" id="PF13193">
    <property type="entry name" value="AMP-binding_C"/>
    <property type="match status" value="1"/>
</dbReference>
<dbReference type="InterPro" id="IPR023213">
    <property type="entry name" value="CAT-like_dom_sf"/>
</dbReference>
<proteinExistence type="predicted"/>
<dbReference type="SUPFAM" id="SSF52777">
    <property type="entry name" value="CoA-dependent acyltransferases"/>
    <property type="match status" value="4"/>
</dbReference>
<dbReference type="Gene3D" id="3.40.50.980">
    <property type="match status" value="2"/>
</dbReference>
<dbReference type="InterPro" id="IPR045851">
    <property type="entry name" value="AMP-bd_C_sf"/>
</dbReference>
<dbReference type="Pfam" id="PF00501">
    <property type="entry name" value="AMP-binding"/>
    <property type="match status" value="3"/>
</dbReference>
<dbReference type="InterPro" id="IPR029058">
    <property type="entry name" value="AB_hydrolase_fold"/>
</dbReference>
<name>A0A928BRT2_XYLRU</name>
<evidence type="ECO:0000313" key="3">
    <source>
        <dbReference type="Proteomes" id="UP000763088"/>
    </source>
</evidence>
<dbReference type="Gene3D" id="3.40.50.1820">
    <property type="entry name" value="alpha/beta hydrolase"/>
    <property type="match status" value="1"/>
</dbReference>
<dbReference type="Proteomes" id="UP000763088">
    <property type="component" value="Unassembled WGS sequence"/>
</dbReference>
<dbReference type="InterPro" id="IPR042099">
    <property type="entry name" value="ANL_N_sf"/>
</dbReference>
<dbReference type="PROSITE" id="PS50075">
    <property type="entry name" value="CARRIER"/>
    <property type="match status" value="3"/>
</dbReference>
<dbReference type="InterPro" id="IPR020845">
    <property type="entry name" value="AMP-binding_CS"/>
</dbReference>
<dbReference type="NCBIfam" id="NF003417">
    <property type="entry name" value="PRK04813.1"/>
    <property type="match status" value="3"/>
</dbReference>
<dbReference type="PANTHER" id="PTHR45527:SF1">
    <property type="entry name" value="FATTY ACID SYNTHASE"/>
    <property type="match status" value="1"/>
</dbReference>
<protein>
    <submittedName>
        <fullName evidence="2">Amino acid adenylation domain-containing protein</fullName>
    </submittedName>
</protein>
<dbReference type="PROSITE" id="PS00455">
    <property type="entry name" value="AMP_BINDING"/>
    <property type="match status" value="3"/>
</dbReference>
<dbReference type="Gene3D" id="3.30.559.10">
    <property type="entry name" value="Chloramphenicol acetyltransferase-like domain"/>
    <property type="match status" value="2"/>
</dbReference>
<dbReference type="InterPro" id="IPR025110">
    <property type="entry name" value="AMP-bd_C"/>
</dbReference>
<dbReference type="InterPro" id="IPR010071">
    <property type="entry name" value="AA_adenyl_dom"/>
</dbReference>
<feature type="domain" description="Carrier" evidence="1">
    <location>
        <begin position="474"/>
        <end position="549"/>
    </location>
</feature>
<reference evidence="2" key="1">
    <citation type="submission" date="2019-04" db="EMBL/GenBank/DDBJ databases">
        <title>Evolution of Biomass-Degrading Anaerobic Consortia Revealed by Metagenomics.</title>
        <authorList>
            <person name="Peng X."/>
        </authorList>
    </citation>
    <scope>NUCLEOTIDE SEQUENCE</scope>
    <source>
        <strain evidence="2">SIG141</strain>
    </source>
</reference>
<feature type="domain" description="Carrier" evidence="1">
    <location>
        <begin position="1481"/>
        <end position="1556"/>
    </location>
</feature>
<dbReference type="Gene3D" id="3.30.559.30">
    <property type="entry name" value="Nonribosomal peptide synthetase, condensation domain"/>
    <property type="match status" value="2"/>
</dbReference>
<dbReference type="NCBIfam" id="TIGR01733">
    <property type="entry name" value="AA-adenyl-dom"/>
    <property type="match status" value="2"/>
</dbReference>
<dbReference type="Pfam" id="PF00668">
    <property type="entry name" value="Condensation"/>
    <property type="match status" value="2"/>
</dbReference>
<dbReference type="CDD" id="cd05930">
    <property type="entry name" value="A_NRPS"/>
    <property type="match status" value="3"/>
</dbReference>
<dbReference type="PANTHER" id="PTHR45527">
    <property type="entry name" value="NONRIBOSOMAL PEPTIDE SYNTHETASE"/>
    <property type="match status" value="1"/>
</dbReference>
<dbReference type="Gene3D" id="3.40.50.12780">
    <property type="entry name" value="N-terminal domain of ligase-like"/>
    <property type="match status" value="2"/>
</dbReference>
<dbReference type="Gene3D" id="3.30.300.30">
    <property type="match status" value="3"/>
</dbReference>